<sequence>MLTPMTPATCSSPISATRSSIATSMYDSSGKLNVSQFKLVLAEVKKSAEKLTAKESDKRKISKIIDEIVDNPDLLPKKQYAALKKLSHNIRQMRNTEKYNQIKLLSAAVLQMARTHNFQNGMEHYDDTGTQATEKLLKSNTGLETRSNAFVSDTASLEVNGGVKLGLAAGGANGASLTTHLGVGFSKSEMVTNATDTGNLAITRGKGAVMLSARADVGKLASMASLGEAKLEVGANGIRGALFEGRKVKEVVNYRVMHRREGGPWLTRSLAPDKRELKSMANQPTRGLFGKISAQAHKLSQIVHGRTGDVDTALNSHKLVKGSDPAAFLAGEQSLLTDKPEFATLQLALNDAYGLEQEYLLPESFRPIVGDGDWCEGGVNAVGSFGILQANISDVVTLSGIKVGMSGDINYRHLPYQAWMTPHVALDALADGSKWVKQNLLHQVSQSDPSIKGYLGEKPNQNMSPTETLSNHLGIFKKQARTLLATQGVIRGRESPQVLKQHAQKQFDAGLNALKTTFQLTATECQGVTPDSQHLETLLARCWNRLSLKLAQISLLETNLDSKETLKTLGEDIANPKLTMAPTHLYHAASVQMNTLSTRIRTTSSFNLTLPGISIGPPSTLNIGVASLGSLSATVLHDKIAQHPNSVQHDEFLTFDVSAQHLPGLGMMDGVARAMAKSLADRIQYGMDKKQMNQTEYAALVANIEASLISGFGSSPVSAGVSAAAGVSRQFEVFLHRADPSQPWQLCYFQASNIENHSYGVNAQTGIAVGLGGDVSLKAGVSTTNNVVSPPILGSAPYIHILQFPRLKNALQGDGQTLFDKINGCDVATMYLSNHAILDVLDNIVKLKSQPDSSVLGKLAGENCNTRQYQTFQKKCSLTIHNLQEARRATKNMDMQERLKYFSNNETGKALFQEYFESMLQFSEMKGRIALQTMEASVLDASGQKHPIKIPEASYL</sequence>
<dbReference type="RefSeq" id="WP_346196256.1">
    <property type="nucleotide sequence ID" value="NZ_JBDJHV010000041.1"/>
</dbReference>
<name>A0ABV0HAG2_9NEIS</name>
<proteinExistence type="predicted"/>
<dbReference type="EMBL" id="JBDQQU010000260">
    <property type="protein sequence ID" value="MEO3957079.1"/>
    <property type="molecule type" value="Genomic_DNA"/>
</dbReference>
<comment type="caution">
    <text evidence="1">The sequence shown here is derived from an EMBL/GenBank/DDBJ whole genome shotgun (WGS) entry which is preliminary data.</text>
</comment>
<dbReference type="Proteomes" id="UP001438292">
    <property type="component" value="Unassembled WGS sequence"/>
</dbReference>
<protein>
    <submittedName>
        <fullName evidence="1">Uncharacterized protein</fullName>
    </submittedName>
</protein>
<keyword evidence="2" id="KW-1185">Reference proteome</keyword>
<accession>A0ABV0HAG2</accession>
<organism evidence="1 2">
    <name type="scientific">Chromobacterium piscinae</name>
    <dbReference type="NCBI Taxonomy" id="686831"/>
    <lineage>
        <taxon>Bacteria</taxon>
        <taxon>Pseudomonadati</taxon>
        <taxon>Pseudomonadota</taxon>
        <taxon>Betaproteobacteria</taxon>
        <taxon>Neisseriales</taxon>
        <taxon>Chromobacteriaceae</taxon>
        <taxon>Chromobacterium</taxon>
    </lineage>
</organism>
<evidence type="ECO:0000313" key="1">
    <source>
        <dbReference type="EMBL" id="MEO3957079.1"/>
    </source>
</evidence>
<evidence type="ECO:0000313" key="2">
    <source>
        <dbReference type="Proteomes" id="UP001438292"/>
    </source>
</evidence>
<gene>
    <name evidence="1" type="ORF">ABH309_21805</name>
</gene>
<reference evidence="1 2" key="1">
    <citation type="submission" date="2024-05" db="EMBL/GenBank/DDBJ databases">
        <authorList>
            <person name="De Oliveira J.P."/>
            <person name="Noriler S.A."/>
            <person name="De Oliveira A.G."/>
            <person name="Sipoli D.S."/>
        </authorList>
    </citation>
    <scope>NUCLEOTIDE SEQUENCE [LARGE SCALE GENOMIC DNA]</scope>
    <source>
        <strain evidence="1 2">LABIM186</strain>
    </source>
</reference>